<protein>
    <recommendedName>
        <fullName evidence="10">Type I restriction enzyme endonuclease subunit</fullName>
        <shortName evidence="10">R protein</shortName>
        <ecNumber evidence="10">3.1.21.3</ecNumber>
    </recommendedName>
</protein>
<keyword evidence="13" id="KW-1185">Reference proteome</keyword>
<evidence type="ECO:0000256" key="6">
    <source>
        <dbReference type="ARBA" id="ARBA00022759"/>
    </source>
</evidence>
<name>A0ABU3KMM7_9BURK</name>
<proteinExistence type="inferred from homology"/>
<dbReference type="EC" id="3.1.21.3" evidence="10"/>
<keyword evidence="5 10" id="KW-0680">Restriction system</keyword>
<dbReference type="SMART" id="SM00487">
    <property type="entry name" value="DEXDc"/>
    <property type="match status" value="1"/>
</dbReference>
<dbReference type="NCBIfam" id="TIGR00348">
    <property type="entry name" value="hsdR"/>
    <property type="match status" value="1"/>
</dbReference>
<keyword evidence="6 12" id="KW-0255">Endonuclease</keyword>
<comment type="function">
    <text evidence="10">Subunit R is required for both nuclease and ATPase activities, but not for modification.</text>
</comment>
<evidence type="ECO:0000256" key="8">
    <source>
        <dbReference type="ARBA" id="ARBA00022840"/>
    </source>
</evidence>
<dbReference type="Gene3D" id="3.90.1570.50">
    <property type="match status" value="1"/>
</dbReference>
<dbReference type="InterPro" id="IPR027417">
    <property type="entry name" value="P-loop_NTPase"/>
</dbReference>
<evidence type="ECO:0000313" key="13">
    <source>
        <dbReference type="Proteomes" id="UP001321700"/>
    </source>
</evidence>
<reference evidence="12 13" key="1">
    <citation type="submission" date="2023-08" db="EMBL/GenBank/DDBJ databases">
        <title>Rhodoferax potami sp. nov. and Rhodoferax mekongensis sp. nov., isolated from the Mekong River in Thailand.</title>
        <authorList>
            <person name="Kitikhun S."/>
            <person name="Charoenyingcharoen P."/>
            <person name="Siriarchawattana P."/>
            <person name="Likhitrattanapisal S."/>
            <person name="Nilsakha T."/>
            <person name="Chanpet A."/>
            <person name="Rattanawaree P."/>
            <person name="Ingsriswang S."/>
        </authorList>
    </citation>
    <scope>NUCLEOTIDE SEQUENCE [LARGE SCALE GENOMIC DNA]</scope>
    <source>
        <strain evidence="12 13">TBRC 17660</strain>
    </source>
</reference>
<dbReference type="Proteomes" id="UP001321700">
    <property type="component" value="Unassembled WGS sequence"/>
</dbReference>
<dbReference type="InterPro" id="IPR007409">
    <property type="entry name" value="Restrct_endonuc_type1_HsdR_N"/>
</dbReference>
<feature type="domain" description="Helicase ATP-binding" evidence="11">
    <location>
        <begin position="301"/>
        <end position="466"/>
    </location>
</feature>
<gene>
    <name evidence="12" type="ORF">RAE19_09800</name>
</gene>
<dbReference type="PROSITE" id="PS51192">
    <property type="entry name" value="HELICASE_ATP_BIND_1"/>
    <property type="match status" value="1"/>
</dbReference>
<evidence type="ECO:0000259" key="11">
    <source>
        <dbReference type="PROSITE" id="PS51192"/>
    </source>
</evidence>
<comment type="catalytic activity">
    <reaction evidence="1 10">
        <text>Endonucleolytic cleavage of DNA to give random double-stranded fragments with terminal 5'-phosphates, ATP is simultaneously hydrolyzed.</text>
        <dbReference type="EC" id="3.1.21.3"/>
    </reaction>
</comment>
<dbReference type="GO" id="GO:0009035">
    <property type="term" value="F:type I site-specific deoxyribonuclease activity"/>
    <property type="evidence" value="ECO:0007669"/>
    <property type="project" value="UniProtKB-EC"/>
</dbReference>
<accession>A0ABU3KMM7</accession>
<keyword evidence="7 10" id="KW-0378">Hydrolase</keyword>
<keyword evidence="8 10" id="KW-0067">ATP-binding</keyword>
<evidence type="ECO:0000256" key="3">
    <source>
        <dbReference type="ARBA" id="ARBA00022722"/>
    </source>
</evidence>
<comment type="subunit">
    <text evidence="10">The type I restriction/modification system is composed of three polypeptides R, M and S.</text>
</comment>
<dbReference type="SUPFAM" id="SSF52540">
    <property type="entry name" value="P-loop containing nucleoside triphosphate hydrolases"/>
    <property type="match status" value="1"/>
</dbReference>
<dbReference type="RefSeq" id="WP_313874711.1">
    <property type="nucleotide sequence ID" value="NZ_JAVBIK010000001.1"/>
</dbReference>
<dbReference type="Pfam" id="PF11867">
    <property type="entry name" value="T1RH-like_C"/>
    <property type="match status" value="1"/>
</dbReference>
<dbReference type="Gene3D" id="3.40.50.300">
    <property type="entry name" value="P-loop containing nucleotide triphosphate hydrolases"/>
    <property type="match status" value="2"/>
</dbReference>
<comment type="caution">
    <text evidence="12">The sequence shown here is derived from an EMBL/GenBank/DDBJ whole genome shotgun (WGS) entry which is preliminary data.</text>
</comment>
<evidence type="ECO:0000256" key="7">
    <source>
        <dbReference type="ARBA" id="ARBA00022801"/>
    </source>
</evidence>
<organism evidence="12 13">
    <name type="scientific">Rhodoferax potami</name>
    <dbReference type="NCBI Taxonomy" id="3068338"/>
    <lineage>
        <taxon>Bacteria</taxon>
        <taxon>Pseudomonadati</taxon>
        <taxon>Pseudomonadota</taxon>
        <taxon>Betaproteobacteria</taxon>
        <taxon>Burkholderiales</taxon>
        <taxon>Comamonadaceae</taxon>
        <taxon>Rhodoferax</taxon>
    </lineage>
</organism>
<evidence type="ECO:0000313" key="12">
    <source>
        <dbReference type="EMBL" id="MDT7519001.1"/>
    </source>
</evidence>
<keyword evidence="3" id="KW-0540">Nuclease</keyword>
<comment type="similarity">
    <text evidence="2 10">Belongs to the HsdR family.</text>
</comment>
<dbReference type="InterPro" id="IPR055180">
    <property type="entry name" value="HsdR_RecA-like_helicase_dom_2"/>
</dbReference>
<sequence>MPNFITEDQIEQALLQRLQHVCGFDVLECYTLDPADLNDGSGRLDKRDVLLPQRLREAAIRLNPDVPEATVDAALAQLADRRQAMSLVAANREVDNLLRNGISVRFDDAQGRPQQQQLRLIDFGPDGATTNKFLAVTQLWIKCTSPTALADYRRPDVLLYVNGIPLVFVELKNSNVKLKTAYTDNLTNYKHDIPQLFITNALCVLSNAVETRVGSLTGQWEHFFGWLRVNDEKEKVDRAAIAEGGTSLERLVEGLFLRHRLLDYVENFVLFHRETNKIIAQNHQFIGVNHALAQFEERNAKPAGQKGKLGVFWHTQGSGKSFSMVFYVRKIFRKLTGNFTFVVVTDRDDLDGQIYRNFLNTGTVKAADAAQPTDSEDLRKFLGKNKRLVFTLIQKFRYAKGAKYPVLSERDDIVVIVDEAHRTQYKSLAENMRAGLPNASYLAFTGTPLLGRDRKTNEWFGDYVSEYTFQQSMEDGATVPLFYQKRVPEMLVQNEDLSEEFCQIVEEENLDEAQQEKLEKRFATEMQVITRDDRLETIAKDIVFHFPRRGYLGKGMVVSVDKFTAVKMYDKLQHYWKAEIKALLGRITQTANDVEKQRLKKTVEWMRRVEMAVVVSEEAGEEEKFANRKLNIKPHRDRMARLDAQGHDIEYNFKDEGDPLQLVFVCAMWLTGFDAPTVSTLYLDKPMKDHTLMQTIARANRVSPYAIGGVEKKNGEIVDYYNVFRNMKKALKDYAQGEEGLDEPPVKDKDALFTLLDDAVEQALAYCSAIGIGLRDVLATEDVFSKVGMFNGFADVLLRNDESRRSFYVYENTVSALYEACKPEVLGRNKARVVAALAYLRGVTEALVEQQDIDKVAQRVADLLDESVVVNNADGFKAKEFEAQYQIIKRGRTWDLSRIDFDKLREDFGAAIYKNIEIADLRGFIAHKLELMLAQNSTRSPFAQRFQAIIDKYNAGGSSTEQYFEDLVQYSQDLAAEAERHVREGLTEDELEIFDLLRKDAMTQAETQKVKLAAKALLHRLKDEQPNVLVQDWYKTDQTRRRVRSAVAEVLNRELPEEGYDRAQFQSTCDNVFHLVLDYAAQGKKWAV</sequence>
<dbReference type="CDD" id="cd18800">
    <property type="entry name" value="SF2_C_EcoR124I-like"/>
    <property type="match status" value="1"/>
</dbReference>
<evidence type="ECO:0000256" key="1">
    <source>
        <dbReference type="ARBA" id="ARBA00000851"/>
    </source>
</evidence>
<dbReference type="Pfam" id="PF18766">
    <property type="entry name" value="SWI2_SNF2"/>
    <property type="match status" value="1"/>
</dbReference>
<dbReference type="CDD" id="cd22332">
    <property type="entry name" value="HsdR_N"/>
    <property type="match status" value="1"/>
</dbReference>
<keyword evidence="4 10" id="KW-0547">Nucleotide-binding</keyword>
<evidence type="ECO:0000256" key="4">
    <source>
        <dbReference type="ARBA" id="ARBA00022741"/>
    </source>
</evidence>
<dbReference type="InterPro" id="IPR051268">
    <property type="entry name" value="Type-I_R_enzyme_R_subunit"/>
</dbReference>
<dbReference type="PANTHER" id="PTHR30195">
    <property type="entry name" value="TYPE I SITE-SPECIFIC DEOXYRIBONUCLEASE PROTEIN SUBUNIT M AND R"/>
    <property type="match status" value="1"/>
</dbReference>
<dbReference type="Pfam" id="PF04313">
    <property type="entry name" value="HSDR_N"/>
    <property type="match status" value="1"/>
</dbReference>
<dbReference type="PANTHER" id="PTHR30195:SF15">
    <property type="entry name" value="TYPE I RESTRICTION ENZYME HINDI ENDONUCLEASE SUBUNIT"/>
    <property type="match status" value="1"/>
</dbReference>
<dbReference type="InterPro" id="IPR014001">
    <property type="entry name" value="Helicase_ATP-bd"/>
</dbReference>
<dbReference type="InterPro" id="IPR021810">
    <property type="entry name" value="T1RH-like_C"/>
</dbReference>
<evidence type="ECO:0000256" key="9">
    <source>
        <dbReference type="ARBA" id="ARBA00023125"/>
    </source>
</evidence>
<keyword evidence="9 10" id="KW-0238">DNA-binding</keyword>
<evidence type="ECO:0000256" key="10">
    <source>
        <dbReference type="RuleBase" id="RU364115"/>
    </source>
</evidence>
<dbReference type="Pfam" id="PF22679">
    <property type="entry name" value="T1R_D3-like"/>
    <property type="match status" value="1"/>
</dbReference>
<dbReference type="EMBL" id="JAVBIK010000001">
    <property type="protein sequence ID" value="MDT7519001.1"/>
    <property type="molecule type" value="Genomic_DNA"/>
</dbReference>
<dbReference type="InterPro" id="IPR004473">
    <property type="entry name" value="Restrct_endonuc_typeI_HsdR"/>
</dbReference>
<evidence type="ECO:0000256" key="2">
    <source>
        <dbReference type="ARBA" id="ARBA00008598"/>
    </source>
</evidence>
<evidence type="ECO:0000256" key="5">
    <source>
        <dbReference type="ARBA" id="ARBA00022747"/>
    </source>
</evidence>
<dbReference type="InterPro" id="IPR040980">
    <property type="entry name" value="SWI2_SNF2"/>
</dbReference>